<dbReference type="SUPFAM" id="SSF53474">
    <property type="entry name" value="alpha/beta-Hydrolases"/>
    <property type="match status" value="1"/>
</dbReference>
<dbReference type="PANTHER" id="PTHR12277:SF81">
    <property type="entry name" value="PROTEIN ABHD13"/>
    <property type="match status" value="1"/>
</dbReference>
<feature type="domain" description="Serine aminopeptidase S33" evidence="2">
    <location>
        <begin position="70"/>
        <end position="182"/>
    </location>
</feature>
<feature type="transmembrane region" description="Helical" evidence="1">
    <location>
        <begin position="7"/>
        <end position="25"/>
    </location>
</feature>
<dbReference type="Gene3D" id="3.40.50.1820">
    <property type="entry name" value="alpha/beta hydrolase"/>
    <property type="match status" value="1"/>
</dbReference>
<accession>A0A4Q7P1R6</accession>
<dbReference type="InterPro" id="IPR029058">
    <property type="entry name" value="AB_hydrolase_fold"/>
</dbReference>
<keyword evidence="1" id="KW-0812">Transmembrane</keyword>
<sequence>MRKFLKVLLLLGIFYTITILILYFFQEQILFQPDELSEDYTYQFNEPFKELFLEAKDGLCLNALHFKTKNPKGVILYFHGNRGNLKRWGSIVLFFVKKEYDVIVMDYRGYGKNEGDITEKSLYSDAQSFYDYTLTQYSEDQIILYGRSIGTGIAVKTAANNCPRNLVLETPYYDIKDIVESWLPHIPVNLLLKYKIPSGRFIKNVSCSVTIYHGTNDLVVPYKSAKKLYQKIESSKKQFITIPEGSHNNLVEFEAYLNTIESVLENQYTVIAKTP</sequence>
<proteinExistence type="predicted"/>
<dbReference type="AlphaFoldDB" id="A0A4Q7P1R6"/>
<dbReference type="InterPro" id="IPR022742">
    <property type="entry name" value="Hydrolase_4"/>
</dbReference>
<dbReference type="Proteomes" id="UP000292262">
    <property type="component" value="Unassembled WGS sequence"/>
</dbReference>
<protein>
    <recommendedName>
        <fullName evidence="2">Serine aminopeptidase S33 domain-containing protein</fullName>
    </recommendedName>
</protein>
<keyword evidence="1" id="KW-0472">Membrane</keyword>
<comment type="caution">
    <text evidence="3">The sequence shown here is derived from an EMBL/GenBank/DDBJ whole genome shotgun (WGS) entry which is preliminary data.</text>
</comment>
<gene>
    <name evidence="3" type="ORF">EV197_2244</name>
</gene>
<dbReference type="PANTHER" id="PTHR12277">
    <property type="entry name" value="ALPHA/BETA HYDROLASE DOMAIN-CONTAINING PROTEIN"/>
    <property type="match status" value="1"/>
</dbReference>
<evidence type="ECO:0000313" key="4">
    <source>
        <dbReference type="Proteomes" id="UP000292262"/>
    </source>
</evidence>
<dbReference type="OrthoDB" id="9777090at2"/>
<evidence type="ECO:0000313" key="3">
    <source>
        <dbReference type="EMBL" id="RZS93664.1"/>
    </source>
</evidence>
<keyword evidence="1" id="KW-1133">Transmembrane helix</keyword>
<reference evidence="3 4" key="1">
    <citation type="submission" date="2019-02" db="EMBL/GenBank/DDBJ databases">
        <title>Genomic Encyclopedia of Type Strains, Phase IV (KMG-IV): sequencing the most valuable type-strain genomes for metagenomic binning, comparative biology and taxonomic classification.</title>
        <authorList>
            <person name="Goeker M."/>
        </authorList>
    </citation>
    <scope>NUCLEOTIDE SEQUENCE [LARGE SCALE GENOMIC DNA]</scope>
    <source>
        <strain evidence="3 4">DSM 17196</strain>
    </source>
</reference>
<name>A0A4Q7P1R6_9FLAO</name>
<dbReference type="RefSeq" id="WP_130286781.1">
    <property type="nucleotide sequence ID" value="NZ_SGXE01000002.1"/>
</dbReference>
<evidence type="ECO:0000259" key="2">
    <source>
        <dbReference type="Pfam" id="PF12146"/>
    </source>
</evidence>
<organism evidence="3 4">
    <name type="scientific">Aquimarina brevivitae</name>
    <dbReference type="NCBI Taxonomy" id="323412"/>
    <lineage>
        <taxon>Bacteria</taxon>
        <taxon>Pseudomonadati</taxon>
        <taxon>Bacteroidota</taxon>
        <taxon>Flavobacteriia</taxon>
        <taxon>Flavobacteriales</taxon>
        <taxon>Flavobacteriaceae</taxon>
        <taxon>Aquimarina</taxon>
    </lineage>
</organism>
<dbReference type="EMBL" id="SGXE01000002">
    <property type="protein sequence ID" value="RZS93664.1"/>
    <property type="molecule type" value="Genomic_DNA"/>
</dbReference>
<keyword evidence="4" id="KW-1185">Reference proteome</keyword>
<dbReference type="Pfam" id="PF12146">
    <property type="entry name" value="Hydrolase_4"/>
    <property type="match status" value="1"/>
</dbReference>
<evidence type="ECO:0000256" key="1">
    <source>
        <dbReference type="SAM" id="Phobius"/>
    </source>
</evidence>